<dbReference type="InterPro" id="IPR012309">
    <property type="entry name" value="DNA_ligase_ATP-dep_C"/>
</dbReference>
<dbReference type="Gene3D" id="3.30.470.30">
    <property type="entry name" value="DNA ligase/mRNA capping enzyme"/>
    <property type="match status" value="1"/>
</dbReference>
<feature type="compositionally biased region" description="Basic residues" evidence="16">
    <location>
        <begin position="201"/>
        <end position="214"/>
    </location>
</feature>
<keyword evidence="12" id="KW-0131">Cell cycle</keyword>
<dbReference type="InterPro" id="IPR036599">
    <property type="entry name" value="DNA_ligase_N_sf"/>
</dbReference>
<feature type="compositionally biased region" description="Low complexity" evidence="16">
    <location>
        <begin position="42"/>
        <end position="53"/>
    </location>
</feature>
<dbReference type="InterPro" id="IPR012310">
    <property type="entry name" value="DNA_ligase_ATP-dep_cent"/>
</dbReference>
<dbReference type="InterPro" id="IPR000977">
    <property type="entry name" value="DNA_ligase_ATP-dep"/>
</dbReference>
<keyword evidence="6 14" id="KW-0547">Nucleotide-binding</keyword>
<evidence type="ECO:0000256" key="13">
    <source>
        <dbReference type="ARBA" id="ARBA00034003"/>
    </source>
</evidence>
<dbReference type="Pfam" id="PF01068">
    <property type="entry name" value="DNA_ligase_A_M"/>
    <property type="match status" value="1"/>
</dbReference>
<dbReference type="InterPro" id="IPR012308">
    <property type="entry name" value="DNA_ligase_ATP-dep_N"/>
</dbReference>
<evidence type="ECO:0000256" key="1">
    <source>
        <dbReference type="ARBA" id="ARBA00004123"/>
    </source>
</evidence>
<evidence type="ECO:0000256" key="9">
    <source>
        <dbReference type="ARBA" id="ARBA00023172"/>
    </source>
</evidence>
<keyword evidence="8 14" id="KW-0067">ATP-binding</keyword>
<dbReference type="InterPro" id="IPR050191">
    <property type="entry name" value="ATP-dep_DNA_ligase"/>
</dbReference>
<dbReference type="PROSITE" id="PS50160">
    <property type="entry name" value="DNA_LIGASE_A3"/>
    <property type="match status" value="1"/>
</dbReference>
<feature type="compositionally biased region" description="Basic residues" evidence="16">
    <location>
        <begin position="107"/>
        <end position="125"/>
    </location>
</feature>
<feature type="compositionally biased region" description="Polar residues" evidence="16">
    <location>
        <begin position="81"/>
        <end position="95"/>
    </location>
</feature>
<dbReference type="FunFam" id="3.30.470.30:FF:000016">
    <property type="entry name" value="DNA ligase"/>
    <property type="match status" value="1"/>
</dbReference>
<dbReference type="Gene3D" id="2.40.50.140">
    <property type="entry name" value="Nucleic acid-binding proteins"/>
    <property type="match status" value="1"/>
</dbReference>
<name>A0A9W8B0M8_9FUNG</name>
<dbReference type="NCBIfam" id="TIGR00574">
    <property type="entry name" value="dnl1"/>
    <property type="match status" value="1"/>
</dbReference>
<keyword evidence="10 14" id="KW-0234">DNA repair</keyword>
<dbReference type="CDD" id="cd07900">
    <property type="entry name" value="Adenylation_DNA_ligase_I_Euk"/>
    <property type="match status" value="1"/>
</dbReference>
<gene>
    <name evidence="18" type="primary">cdc17</name>
    <name evidence="18" type="ORF">H4R34_004212</name>
</gene>
<dbReference type="GO" id="GO:0003910">
    <property type="term" value="F:DNA ligase (ATP) activity"/>
    <property type="evidence" value="ECO:0007669"/>
    <property type="project" value="UniProtKB-EC"/>
</dbReference>
<dbReference type="CDD" id="cd07969">
    <property type="entry name" value="OBF_DNA_ligase_I"/>
    <property type="match status" value="1"/>
</dbReference>
<evidence type="ECO:0000256" key="10">
    <source>
        <dbReference type="ARBA" id="ARBA00023204"/>
    </source>
</evidence>
<feature type="compositionally biased region" description="Basic and acidic residues" evidence="16">
    <location>
        <begin position="161"/>
        <end position="172"/>
    </location>
</feature>
<dbReference type="PROSITE" id="PS00333">
    <property type="entry name" value="DNA_LIGASE_A2"/>
    <property type="match status" value="1"/>
</dbReference>
<dbReference type="PROSITE" id="PS00697">
    <property type="entry name" value="DNA_LIGASE_A1"/>
    <property type="match status" value="1"/>
</dbReference>
<dbReference type="GO" id="GO:0006310">
    <property type="term" value="P:DNA recombination"/>
    <property type="evidence" value="ECO:0007669"/>
    <property type="project" value="UniProtKB-KW"/>
</dbReference>
<evidence type="ECO:0000256" key="2">
    <source>
        <dbReference type="ARBA" id="ARBA00007572"/>
    </source>
</evidence>
<evidence type="ECO:0000256" key="16">
    <source>
        <dbReference type="SAM" id="MobiDB-lite"/>
    </source>
</evidence>
<dbReference type="Proteomes" id="UP001151582">
    <property type="component" value="Unassembled WGS sequence"/>
</dbReference>
<evidence type="ECO:0000313" key="18">
    <source>
        <dbReference type="EMBL" id="KAJ1975774.1"/>
    </source>
</evidence>
<dbReference type="SUPFAM" id="SSF117018">
    <property type="entry name" value="ATP-dependent DNA ligase DNA-binding domain"/>
    <property type="match status" value="1"/>
</dbReference>
<dbReference type="InterPro" id="IPR012340">
    <property type="entry name" value="NA-bd_OB-fold"/>
</dbReference>
<dbReference type="FunFam" id="2.40.50.140:FF:000062">
    <property type="entry name" value="DNA ligase"/>
    <property type="match status" value="1"/>
</dbReference>
<evidence type="ECO:0000256" key="7">
    <source>
        <dbReference type="ARBA" id="ARBA00022763"/>
    </source>
</evidence>
<dbReference type="GO" id="GO:0005524">
    <property type="term" value="F:ATP binding"/>
    <property type="evidence" value="ECO:0007669"/>
    <property type="project" value="UniProtKB-KW"/>
</dbReference>
<keyword evidence="5" id="KW-0235">DNA replication</keyword>
<dbReference type="FunFam" id="1.10.3260.10:FF:000001">
    <property type="entry name" value="DNA ligase"/>
    <property type="match status" value="1"/>
</dbReference>
<evidence type="ECO:0000256" key="5">
    <source>
        <dbReference type="ARBA" id="ARBA00022705"/>
    </source>
</evidence>
<evidence type="ECO:0000256" key="4">
    <source>
        <dbReference type="ARBA" id="ARBA00022618"/>
    </source>
</evidence>
<keyword evidence="9 14" id="KW-0233">DNA recombination</keyword>
<dbReference type="AlphaFoldDB" id="A0A9W8B0M8"/>
<dbReference type="GO" id="GO:0051301">
    <property type="term" value="P:cell division"/>
    <property type="evidence" value="ECO:0007669"/>
    <property type="project" value="UniProtKB-KW"/>
</dbReference>
<feature type="domain" description="ATP-dependent DNA ligase family profile" evidence="17">
    <location>
        <begin position="607"/>
        <end position="744"/>
    </location>
</feature>
<feature type="region of interest" description="Disordered" evidence="16">
    <location>
        <begin position="843"/>
        <end position="876"/>
    </location>
</feature>
<dbReference type="GO" id="GO:0006281">
    <property type="term" value="P:DNA repair"/>
    <property type="evidence" value="ECO:0007669"/>
    <property type="project" value="UniProtKB-KW"/>
</dbReference>
<evidence type="ECO:0000256" key="14">
    <source>
        <dbReference type="RuleBase" id="RU000617"/>
    </source>
</evidence>
<protein>
    <recommendedName>
        <fullName evidence="14">DNA ligase</fullName>
        <ecNumber evidence="14">6.5.1.1</ecNumber>
    </recommendedName>
</protein>
<dbReference type="Gene3D" id="3.30.1490.70">
    <property type="match status" value="1"/>
</dbReference>
<proteinExistence type="inferred from homology"/>
<dbReference type="PANTHER" id="PTHR45674">
    <property type="entry name" value="DNA LIGASE 1/3 FAMILY MEMBER"/>
    <property type="match status" value="1"/>
</dbReference>
<dbReference type="GO" id="GO:0005634">
    <property type="term" value="C:nucleus"/>
    <property type="evidence" value="ECO:0007669"/>
    <property type="project" value="UniProtKB-SubCell"/>
</dbReference>
<dbReference type="GO" id="GO:0003677">
    <property type="term" value="F:DNA binding"/>
    <property type="evidence" value="ECO:0007669"/>
    <property type="project" value="InterPro"/>
</dbReference>
<reference evidence="18" key="1">
    <citation type="submission" date="2022-07" db="EMBL/GenBank/DDBJ databases">
        <title>Phylogenomic reconstructions and comparative analyses of Kickxellomycotina fungi.</title>
        <authorList>
            <person name="Reynolds N.K."/>
            <person name="Stajich J.E."/>
            <person name="Barry K."/>
            <person name="Grigoriev I.V."/>
            <person name="Crous P."/>
            <person name="Smith M.E."/>
        </authorList>
    </citation>
    <scope>NUCLEOTIDE SEQUENCE</scope>
    <source>
        <strain evidence="18">RSA 567</strain>
    </source>
</reference>
<feature type="region of interest" description="Disordered" evidence="16">
    <location>
        <begin position="201"/>
        <end position="228"/>
    </location>
</feature>
<comment type="similarity">
    <text evidence="2 15">Belongs to the ATP-dependent DNA ligase family.</text>
</comment>
<dbReference type="GO" id="GO:0005739">
    <property type="term" value="C:mitochondrion"/>
    <property type="evidence" value="ECO:0007669"/>
    <property type="project" value="TreeGrafter"/>
</dbReference>
<dbReference type="EMBL" id="JANBQB010000493">
    <property type="protein sequence ID" value="KAJ1975774.1"/>
    <property type="molecule type" value="Genomic_DNA"/>
</dbReference>
<dbReference type="GO" id="GO:0071897">
    <property type="term" value="P:DNA biosynthetic process"/>
    <property type="evidence" value="ECO:0007669"/>
    <property type="project" value="InterPro"/>
</dbReference>
<evidence type="ECO:0000256" key="12">
    <source>
        <dbReference type="ARBA" id="ARBA00023306"/>
    </source>
</evidence>
<keyword evidence="3 14" id="KW-0436">Ligase</keyword>
<dbReference type="Pfam" id="PF04679">
    <property type="entry name" value="DNA_ligase_A_C"/>
    <property type="match status" value="1"/>
</dbReference>
<dbReference type="Pfam" id="PF04675">
    <property type="entry name" value="DNA_ligase_A_N"/>
    <property type="match status" value="1"/>
</dbReference>
<dbReference type="SUPFAM" id="SSF50249">
    <property type="entry name" value="Nucleic acid-binding proteins"/>
    <property type="match status" value="1"/>
</dbReference>
<dbReference type="PANTHER" id="PTHR45674:SF4">
    <property type="entry name" value="DNA LIGASE 1"/>
    <property type="match status" value="1"/>
</dbReference>
<evidence type="ECO:0000256" key="3">
    <source>
        <dbReference type="ARBA" id="ARBA00022598"/>
    </source>
</evidence>
<organism evidence="18 19">
    <name type="scientific">Dimargaris verticillata</name>
    <dbReference type="NCBI Taxonomy" id="2761393"/>
    <lineage>
        <taxon>Eukaryota</taxon>
        <taxon>Fungi</taxon>
        <taxon>Fungi incertae sedis</taxon>
        <taxon>Zoopagomycota</taxon>
        <taxon>Kickxellomycotina</taxon>
        <taxon>Dimargaritomycetes</taxon>
        <taxon>Dimargaritales</taxon>
        <taxon>Dimargaritaceae</taxon>
        <taxon>Dimargaris</taxon>
    </lineage>
</organism>
<dbReference type="EC" id="6.5.1.1" evidence="14"/>
<dbReference type="Gene3D" id="1.10.3260.10">
    <property type="entry name" value="DNA ligase, ATP-dependent, N-terminal domain"/>
    <property type="match status" value="1"/>
</dbReference>
<evidence type="ECO:0000259" key="17">
    <source>
        <dbReference type="PROSITE" id="PS50160"/>
    </source>
</evidence>
<dbReference type="OrthoDB" id="206088at2759"/>
<keyword evidence="19" id="KW-1185">Reference proteome</keyword>
<keyword evidence="4" id="KW-0132">Cell division</keyword>
<evidence type="ECO:0000256" key="6">
    <source>
        <dbReference type="ARBA" id="ARBA00022741"/>
    </source>
</evidence>
<comment type="catalytic activity">
    <reaction evidence="13 14">
        <text>ATP + (deoxyribonucleotide)n-3'-hydroxyl + 5'-phospho-(deoxyribonucleotide)m = (deoxyribonucleotide)n+m + AMP + diphosphate.</text>
        <dbReference type="EC" id="6.5.1.1"/>
    </reaction>
</comment>
<keyword evidence="11" id="KW-0539">Nucleus</keyword>
<dbReference type="InterPro" id="IPR016059">
    <property type="entry name" value="DNA_ligase_ATP-dep_CS"/>
</dbReference>
<accession>A0A9W8B0M8</accession>
<evidence type="ECO:0000256" key="11">
    <source>
        <dbReference type="ARBA" id="ARBA00023242"/>
    </source>
</evidence>
<evidence type="ECO:0000256" key="8">
    <source>
        <dbReference type="ARBA" id="ARBA00022840"/>
    </source>
</evidence>
<sequence>MPNQGNLANWLQKPKTTKASAPEAAKPDAQSSSPKAVPTPPASSQSPALSPKPSTEKAAPEGAPQGMFDKQLRPTRKRSQPSEAKQSPIASSPRTSDSEEASPALPQRKRTRLGARASGRPKAKAKIIVDSASSSDESFVLGAPSPAHSDGGNGSSELSDTLEKSPKDKPSEDSSPAILGTSAAELAAKLTAADTAPIKAKGKKATKKAKKAKGAKSAAQKAPDPSYTTPDEVLTTFAELITDTVPYAALCYMFEQVEATTKRLLILDMLTQFFYRVITHAPQDLLHCVYLCINRLAPQYEGVELGVGESLLIKAVAEATGRNATKVKSDLAKLGDIGLVAKESRSNQRTVAFAMTAKHFGSSASRQLKVGYVFKTLKQIATTSGHASMKLKVDRIKGLLAGCQNSEAKYLMRSLEGKLRIGLAEQTVLAALAHAFVHHRSEPLPEDLEDRVQVLQEAAATVKSVYNELPNYDKIVPTLLDQGLDILPQVCKLTAGIPVKPMLAHPTKAISEVLDRFEGHTFTCEYKYDGERAQIHRLETGETMIFSRNAEDMTAKYPDVVDKINRAVQSTTQSFILDCEAVAWDRVQDKILPFQVLSTRKRKDVKESEITVQVCIFAFDLLFLNGQSLLRTPLEDRQKILGDAFQRVQGDFEFAKAVRTSEVEEIQTFLDESIHDNCEGLMVKMLDGDEASYEPSKRSRNWLKVKKDYIMGLGDSLDLVVVGAYLGRGKRTGVYGGYLLACYNPDNEHYETICKIGTGFSEVDLASHRDLLQESIIAQPRSYYEFSDAANKPDVWFDPKMVWEVKAADLSISPVYKAAVGRVDSTKGISLRFPRFIRIRDDKSPEDATNSDQVADMYHGQKINAVKANDGSDDDY</sequence>
<evidence type="ECO:0000313" key="19">
    <source>
        <dbReference type="Proteomes" id="UP001151582"/>
    </source>
</evidence>
<comment type="caution">
    <text evidence="18">The sequence shown here is derived from an EMBL/GenBank/DDBJ whole genome shotgun (WGS) entry which is preliminary data.</text>
</comment>
<comment type="subcellular location">
    <subcellularLocation>
        <location evidence="1">Nucleus</location>
    </subcellularLocation>
</comment>
<feature type="region of interest" description="Disordered" evidence="16">
    <location>
        <begin position="1"/>
        <end position="177"/>
    </location>
</feature>
<dbReference type="SUPFAM" id="SSF56091">
    <property type="entry name" value="DNA ligase/mRNA capping enzyme, catalytic domain"/>
    <property type="match status" value="1"/>
</dbReference>
<dbReference type="GO" id="GO:1903461">
    <property type="term" value="P:Okazaki fragment processing involved in mitotic DNA replication"/>
    <property type="evidence" value="ECO:0007669"/>
    <property type="project" value="TreeGrafter"/>
</dbReference>
<keyword evidence="7 14" id="KW-0227">DNA damage</keyword>
<evidence type="ECO:0000256" key="15">
    <source>
        <dbReference type="RuleBase" id="RU004196"/>
    </source>
</evidence>